<evidence type="ECO:0000256" key="1">
    <source>
        <dbReference type="SAM" id="MobiDB-lite"/>
    </source>
</evidence>
<dbReference type="AlphaFoldDB" id="A0A8J3UG08"/>
<proteinExistence type="predicted"/>
<dbReference type="Proteomes" id="UP000644610">
    <property type="component" value="Unassembled WGS sequence"/>
</dbReference>
<gene>
    <name evidence="3" type="ORF">Psi02_04140</name>
</gene>
<keyword evidence="2" id="KW-1133">Transmembrane helix</keyword>
<name>A0A8J3UG08_9ACTN</name>
<keyword evidence="2" id="KW-0812">Transmembrane</keyword>
<keyword evidence="2" id="KW-0472">Membrane</keyword>
<evidence type="ECO:0000256" key="2">
    <source>
        <dbReference type="SAM" id="Phobius"/>
    </source>
</evidence>
<feature type="region of interest" description="Disordered" evidence="1">
    <location>
        <begin position="52"/>
        <end position="120"/>
    </location>
</feature>
<organism evidence="3 4">
    <name type="scientific">Planotetraspora silvatica</name>
    <dbReference type="NCBI Taxonomy" id="234614"/>
    <lineage>
        <taxon>Bacteria</taxon>
        <taxon>Bacillati</taxon>
        <taxon>Actinomycetota</taxon>
        <taxon>Actinomycetes</taxon>
        <taxon>Streptosporangiales</taxon>
        <taxon>Streptosporangiaceae</taxon>
        <taxon>Planotetraspora</taxon>
    </lineage>
</organism>
<dbReference type="EMBL" id="BOOQ01000002">
    <property type="protein sequence ID" value="GII43990.1"/>
    <property type="molecule type" value="Genomic_DNA"/>
</dbReference>
<reference evidence="3" key="1">
    <citation type="submission" date="2021-01" db="EMBL/GenBank/DDBJ databases">
        <title>Whole genome shotgun sequence of Planotetraspora silvatica NBRC 100141.</title>
        <authorList>
            <person name="Komaki H."/>
            <person name="Tamura T."/>
        </authorList>
    </citation>
    <scope>NUCLEOTIDE SEQUENCE</scope>
    <source>
        <strain evidence="3">NBRC 100141</strain>
    </source>
</reference>
<accession>A0A8J3UG08</accession>
<comment type="caution">
    <text evidence="3">The sequence shown here is derived from an EMBL/GenBank/DDBJ whole genome shotgun (WGS) entry which is preliminary data.</text>
</comment>
<dbReference type="RefSeq" id="WP_203971158.1">
    <property type="nucleotide sequence ID" value="NZ_BAAAKY010000005.1"/>
</dbReference>
<evidence type="ECO:0000313" key="3">
    <source>
        <dbReference type="EMBL" id="GII43990.1"/>
    </source>
</evidence>
<sequence>MVGGLVWIAPNLTAYGPVGLLWSGGNLLILGYLGVRMLRMSRTEWASYHPARASDRRTCLPRGVNSASRGGRTGSCRRRRRRADPPHRARRASTGAPRPKPIATGRETGRGLSRAAARRP</sequence>
<keyword evidence="4" id="KW-1185">Reference proteome</keyword>
<protein>
    <submittedName>
        <fullName evidence="3">Uncharacterized protein</fullName>
    </submittedName>
</protein>
<evidence type="ECO:0000313" key="4">
    <source>
        <dbReference type="Proteomes" id="UP000644610"/>
    </source>
</evidence>
<feature type="transmembrane region" description="Helical" evidence="2">
    <location>
        <begin position="12"/>
        <end position="35"/>
    </location>
</feature>